<sequence>MPHVKWVLKDGLHDRLLRLVVTEPVAVPFVWEQIPGKAKGGPQHEFQPEASVIPELPPGRVSHVIKYPGERESRNQYVLRPQHSMHDNVSGLQCLNDGMNEKCILELEDENDVYSDALDTLFPTKPSMAPDHPGEVTEVASGEWEPLVNKYDSFIIPRSGILSRTIRGLLPRLCFMNSVCLFIPITRLKVRTRSSISSNCEVAKPGKTTSIKSGNRIVEKNGWDVCNNKSDSTVQSLRLPENKSDNEAQMRRLLEDKSDSGVESYRLPEIGEKVSCRSSQFSSANDLQMVTWLPPKRPTSNARIPPYRRERPQSPFSGEGFLGMPKQAEKFKANMIFSSRHTRRDLLDRKGIAENEITGSMKSSCSDKPYLRVQADQGESKGGSDYAPLPPPLPKSPSESWLSHALPAVTSRNSFSKSFNGTRFNTKKQEPMIPATGTKWETVVKSSYMHHHHHYVRYSEQAKTSRRNNTNYGKLLGEVRQQLPGVYQQESQTSRQDISALFSPSWNTALENSMLWIAGCRPSIYIQLTYALSGSQVEFQLDEIIQGLVRESLGQISATQLRMINDLHLKTIKEERKLSSQLASLQENIADQPIAMVAKRLSHVGEPSREVDRALDELDVSMSNILQEADKLRLSTLKELLGILTPLQGVDFSRRVRSFTFACMSGPNVLLLPICTW</sequence>
<comment type="caution">
    <text evidence="3">The sequence shown here is derived from an EMBL/GenBank/DDBJ whole genome shotgun (WGS) entry which is preliminary data.</text>
</comment>
<dbReference type="PROSITE" id="PS51806">
    <property type="entry name" value="DOG1"/>
    <property type="match status" value="1"/>
</dbReference>
<evidence type="ECO:0000313" key="3">
    <source>
        <dbReference type="EMBL" id="KAE8706082.1"/>
    </source>
</evidence>
<dbReference type="GO" id="GO:0006351">
    <property type="term" value="P:DNA-templated transcription"/>
    <property type="evidence" value="ECO:0007669"/>
    <property type="project" value="InterPro"/>
</dbReference>
<dbReference type="InterPro" id="IPR025422">
    <property type="entry name" value="TGA_domain"/>
</dbReference>
<evidence type="ECO:0000256" key="1">
    <source>
        <dbReference type="SAM" id="MobiDB-lite"/>
    </source>
</evidence>
<feature type="region of interest" description="Disordered" evidence="1">
    <location>
        <begin position="375"/>
        <end position="400"/>
    </location>
</feature>
<gene>
    <name evidence="3" type="ORF">F3Y22_tig00110407pilonHSYRG00071</name>
</gene>
<name>A0A6A3AT54_HIBSY</name>
<organism evidence="3 4">
    <name type="scientific">Hibiscus syriacus</name>
    <name type="common">Rose of Sharon</name>
    <dbReference type="NCBI Taxonomy" id="106335"/>
    <lineage>
        <taxon>Eukaryota</taxon>
        <taxon>Viridiplantae</taxon>
        <taxon>Streptophyta</taxon>
        <taxon>Embryophyta</taxon>
        <taxon>Tracheophyta</taxon>
        <taxon>Spermatophyta</taxon>
        <taxon>Magnoliopsida</taxon>
        <taxon>eudicotyledons</taxon>
        <taxon>Gunneridae</taxon>
        <taxon>Pentapetalae</taxon>
        <taxon>rosids</taxon>
        <taxon>malvids</taxon>
        <taxon>Malvales</taxon>
        <taxon>Malvaceae</taxon>
        <taxon>Malvoideae</taxon>
        <taxon>Hibiscus</taxon>
    </lineage>
</organism>
<dbReference type="AlphaFoldDB" id="A0A6A3AT54"/>
<protein>
    <submittedName>
        <fullName evidence="3">CBL-interacting serine/threonine-protein kinase 12-like</fullName>
    </submittedName>
</protein>
<dbReference type="Pfam" id="PF14144">
    <property type="entry name" value="DOG1"/>
    <property type="match status" value="1"/>
</dbReference>
<dbReference type="GO" id="GO:0043565">
    <property type="term" value="F:sequence-specific DNA binding"/>
    <property type="evidence" value="ECO:0007669"/>
    <property type="project" value="InterPro"/>
</dbReference>
<feature type="region of interest" description="Disordered" evidence="1">
    <location>
        <begin position="293"/>
        <end position="319"/>
    </location>
</feature>
<dbReference type="PANTHER" id="PTHR33671:SF3">
    <property type="entry name" value="F28N24.8 PROTEIN"/>
    <property type="match status" value="1"/>
</dbReference>
<proteinExistence type="predicted"/>
<dbReference type="EMBL" id="VEPZ02000974">
    <property type="protein sequence ID" value="KAE8706082.1"/>
    <property type="molecule type" value="Genomic_DNA"/>
</dbReference>
<reference evidence="3" key="1">
    <citation type="submission" date="2019-09" db="EMBL/GenBank/DDBJ databases">
        <title>Draft genome information of white flower Hibiscus syriacus.</title>
        <authorList>
            <person name="Kim Y.-M."/>
        </authorList>
    </citation>
    <scope>NUCLEOTIDE SEQUENCE [LARGE SCALE GENOMIC DNA]</scope>
    <source>
        <strain evidence="3">YM2019G1</strain>
    </source>
</reference>
<evidence type="ECO:0000259" key="2">
    <source>
        <dbReference type="PROSITE" id="PS51806"/>
    </source>
</evidence>
<dbReference type="Pfam" id="PF05097">
    <property type="entry name" value="DUF688"/>
    <property type="match status" value="2"/>
</dbReference>
<accession>A0A6A3AT54</accession>
<dbReference type="InterPro" id="IPR007789">
    <property type="entry name" value="DUF688"/>
</dbReference>
<dbReference type="Proteomes" id="UP000436088">
    <property type="component" value="Unassembled WGS sequence"/>
</dbReference>
<keyword evidence="4" id="KW-1185">Reference proteome</keyword>
<evidence type="ECO:0000313" key="4">
    <source>
        <dbReference type="Proteomes" id="UP000436088"/>
    </source>
</evidence>
<dbReference type="GO" id="GO:0016301">
    <property type="term" value="F:kinase activity"/>
    <property type="evidence" value="ECO:0007669"/>
    <property type="project" value="UniProtKB-KW"/>
</dbReference>
<dbReference type="PANTHER" id="PTHR33671">
    <property type="entry name" value="N-METHYLTRANSFERASE, PUTATIVE (DUF688)-RELATED"/>
    <property type="match status" value="1"/>
</dbReference>
<feature type="domain" description="DOG1" evidence="2">
    <location>
        <begin position="438"/>
        <end position="673"/>
    </location>
</feature>